<keyword evidence="2" id="KW-1185">Reference proteome</keyword>
<dbReference type="Proteomes" id="UP001500013">
    <property type="component" value="Unassembled WGS sequence"/>
</dbReference>
<reference evidence="1 2" key="1">
    <citation type="journal article" date="2019" name="Int. J. Syst. Evol. Microbiol.">
        <title>The Global Catalogue of Microorganisms (GCM) 10K type strain sequencing project: providing services to taxonomists for standard genome sequencing and annotation.</title>
        <authorList>
            <consortium name="The Broad Institute Genomics Platform"/>
            <consortium name="The Broad Institute Genome Sequencing Center for Infectious Disease"/>
            <person name="Wu L."/>
            <person name="Ma J."/>
        </authorList>
    </citation>
    <scope>NUCLEOTIDE SEQUENCE [LARGE SCALE GENOMIC DNA]</scope>
    <source>
        <strain evidence="1 2">JCM 15628</strain>
    </source>
</reference>
<comment type="caution">
    <text evidence="1">The sequence shown here is derived from an EMBL/GenBank/DDBJ whole genome shotgun (WGS) entry which is preliminary data.</text>
</comment>
<evidence type="ECO:0000313" key="2">
    <source>
        <dbReference type="Proteomes" id="UP001500013"/>
    </source>
</evidence>
<dbReference type="RefSeq" id="WP_344066105.1">
    <property type="nucleotide sequence ID" value="NZ_BAAAPU010000011.1"/>
</dbReference>
<dbReference type="EMBL" id="BAAAPU010000011">
    <property type="protein sequence ID" value="GAA1991230.1"/>
    <property type="molecule type" value="Genomic_DNA"/>
</dbReference>
<dbReference type="Gene3D" id="3.40.960.10">
    <property type="entry name" value="VSR Endonuclease"/>
    <property type="match status" value="1"/>
</dbReference>
<organism evidence="1 2">
    <name type="scientific">Terrabacter lapilli</name>
    <dbReference type="NCBI Taxonomy" id="436231"/>
    <lineage>
        <taxon>Bacteria</taxon>
        <taxon>Bacillati</taxon>
        <taxon>Actinomycetota</taxon>
        <taxon>Actinomycetes</taxon>
        <taxon>Micrococcales</taxon>
        <taxon>Intrasporangiaceae</taxon>
        <taxon>Terrabacter</taxon>
    </lineage>
</organism>
<accession>A0ABN2SRJ9</accession>
<gene>
    <name evidence="1" type="ORF">GCM10009817_36680</name>
</gene>
<evidence type="ECO:0000313" key="1">
    <source>
        <dbReference type="EMBL" id="GAA1991230.1"/>
    </source>
</evidence>
<name>A0ABN2SRJ9_9MICO</name>
<proteinExistence type="predicted"/>
<protein>
    <submittedName>
        <fullName evidence="1">Type IV toxin-antitoxin system AbiEi family antitoxin domain-containing protein</fullName>
    </submittedName>
</protein>
<sequence length="361" mass="39670">MDISTIARDGVFDTGTATRLGIDAAALKRLMRVGACARLRPGWYAAGTLTDERHRWRLLIAAAQQEYAGRAVLSHDAAVLALGLPTFQPVTSRIDLTWLDPTTPAHLGRWVRLHRCPPGVHLGDGDHTVPPAVAVAQSGLRSRRALLVAGDAALRSKTATRVDIDAALAALEGHRGIVAARAVAHLLEPLHESPGESLTAWLLHQLGHRLVPQHEVPGTERLTASGWPDRVDFLVEGTRVVVEFDGKVKYSDRDVLFAEKQREDRIRSLGYEVVRLIWADLSRPERVRTLLQDALARARRGRIRPHGRPDRSARASRVLPHRTTALRTNEPHGMPCQAFGQRALDKWMGSRGGGGSFLRGL</sequence>